<dbReference type="PANTHER" id="PTHR46001">
    <property type="entry name" value="TIAM (MAMMALIAN TUMOR INVASION AND METASTASIS FACTOR) HOMOLOG"/>
    <property type="match status" value="1"/>
</dbReference>
<evidence type="ECO:0000313" key="3">
    <source>
        <dbReference type="Ensembl" id="ENSORLP00000039642.1"/>
    </source>
</evidence>
<dbReference type="SUPFAM" id="SSF50729">
    <property type="entry name" value="PH domain-like"/>
    <property type="match status" value="1"/>
</dbReference>
<feature type="domain" description="DH" evidence="2">
    <location>
        <begin position="68"/>
        <end position="262"/>
    </location>
</feature>
<protein>
    <submittedName>
        <fullName evidence="3">TIAM Rac1 associated GEF 1</fullName>
    </submittedName>
</protein>
<keyword evidence="4" id="KW-1185">Reference proteome</keyword>
<dbReference type="CDD" id="cd01255">
    <property type="entry name" value="PH2_Tiam1_2"/>
    <property type="match status" value="1"/>
</dbReference>
<feature type="compositionally biased region" description="Acidic residues" evidence="1">
    <location>
        <begin position="611"/>
        <end position="621"/>
    </location>
</feature>
<feature type="compositionally biased region" description="Basic and acidic residues" evidence="1">
    <location>
        <begin position="489"/>
        <end position="500"/>
    </location>
</feature>
<organism evidence="3 4">
    <name type="scientific">Oryzias latipes</name>
    <name type="common">Japanese rice fish</name>
    <name type="synonym">Japanese killifish</name>
    <dbReference type="NCBI Taxonomy" id="8090"/>
    <lineage>
        <taxon>Eukaryota</taxon>
        <taxon>Metazoa</taxon>
        <taxon>Chordata</taxon>
        <taxon>Craniata</taxon>
        <taxon>Vertebrata</taxon>
        <taxon>Euteleostomi</taxon>
        <taxon>Actinopterygii</taxon>
        <taxon>Neopterygii</taxon>
        <taxon>Teleostei</taxon>
        <taxon>Neoteleostei</taxon>
        <taxon>Acanthomorphata</taxon>
        <taxon>Ovalentaria</taxon>
        <taxon>Atherinomorphae</taxon>
        <taxon>Beloniformes</taxon>
        <taxon>Adrianichthyidae</taxon>
        <taxon>Oryziinae</taxon>
        <taxon>Oryzias</taxon>
    </lineage>
</organism>
<dbReference type="GeneTree" id="ENSGT00940000156294"/>
<feature type="region of interest" description="Disordered" evidence="1">
    <location>
        <begin position="489"/>
        <end position="643"/>
    </location>
</feature>
<evidence type="ECO:0000259" key="2">
    <source>
        <dbReference type="PROSITE" id="PS50010"/>
    </source>
</evidence>
<accession>A0A3B3I740</accession>
<feature type="compositionally biased region" description="Acidic residues" evidence="1">
    <location>
        <begin position="533"/>
        <end position="559"/>
    </location>
</feature>
<dbReference type="GO" id="GO:0007264">
    <property type="term" value="P:small GTPase-mediated signal transduction"/>
    <property type="evidence" value="ECO:0007669"/>
    <property type="project" value="InterPro"/>
</dbReference>
<dbReference type="InterPro" id="IPR001331">
    <property type="entry name" value="GDS_CDC24_CS"/>
</dbReference>
<dbReference type="PANTHER" id="PTHR46001:SF4">
    <property type="entry name" value="T-LYMPHOMA INVASION AND METASTASIS-INDUCING PROTEIN 1 ISOFORM X1"/>
    <property type="match status" value="1"/>
</dbReference>
<feature type="compositionally biased region" description="Acidic residues" evidence="1">
    <location>
        <begin position="517"/>
        <end position="526"/>
    </location>
</feature>
<dbReference type="InterPro" id="IPR000219">
    <property type="entry name" value="DH_dom"/>
</dbReference>
<name>A0A3B3I740_ORYLA</name>
<dbReference type="Ensembl" id="ENSORLT00000041880.1">
    <property type="protein sequence ID" value="ENSORLP00000039642.1"/>
    <property type="gene ID" value="ENSORLG00000003407.2"/>
</dbReference>
<evidence type="ECO:0000313" key="4">
    <source>
        <dbReference type="Proteomes" id="UP000001038"/>
    </source>
</evidence>
<dbReference type="InterPro" id="IPR011993">
    <property type="entry name" value="PH-like_dom_sf"/>
</dbReference>
<evidence type="ECO:0000256" key="1">
    <source>
        <dbReference type="SAM" id="MobiDB-lite"/>
    </source>
</evidence>
<reference evidence="3 4" key="1">
    <citation type="journal article" date="2007" name="Nature">
        <title>The medaka draft genome and insights into vertebrate genome evolution.</title>
        <authorList>
            <person name="Kasahara M."/>
            <person name="Naruse K."/>
            <person name="Sasaki S."/>
            <person name="Nakatani Y."/>
            <person name="Qu W."/>
            <person name="Ahsan B."/>
            <person name="Yamada T."/>
            <person name="Nagayasu Y."/>
            <person name="Doi K."/>
            <person name="Kasai Y."/>
            <person name="Jindo T."/>
            <person name="Kobayashi D."/>
            <person name="Shimada A."/>
            <person name="Toyoda A."/>
            <person name="Kuroki Y."/>
            <person name="Fujiyama A."/>
            <person name="Sasaki T."/>
            <person name="Shimizu A."/>
            <person name="Asakawa S."/>
            <person name="Shimizu N."/>
            <person name="Hashimoto S."/>
            <person name="Yang J."/>
            <person name="Lee Y."/>
            <person name="Matsushima K."/>
            <person name="Sugano S."/>
            <person name="Sakaizumi M."/>
            <person name="Narita T."/>
            <person name="Ohishi K."/>
            <person name="Haga S."/>
            <person name="Ohta F."/>
            <person name="Nomoto H."/>
            <person name="Nogata K."/>
            <person name="Morishita T."/>
            <person name="Endo T."/>
            <person name="Shin-I T."/>
            <person name="Takeda H."/>
            <person name="Morishita S."/>
            <person name="Kohara Y."/>
        </authorList>
    </citation>
    <scope>NUCLEOTIDE SEQUENCE [LARGE SCALE GENOMIC DNA]</scope>
    <source>
        <strain evidence="3 4">Hd-rR</strain>
    </source>
</reference>
<reference evidence="3" key="2">
    <citation type="submission" date="2025-08" db="UniProtKB">
        <authorList>
            <consortium name="Ensembl"/>
        </authorList>
    </citation>
    <scope>IDENTIFICATION</scope>
    <source>
        <strain evidence="3">Hd-rR</strain>
    </source>
</reference>
<dbReference type="Proteomes" id="UP000001038">
    <property type="component" value="Chromosome 13"/>
</dbReference>
<dbReference type="AlphaFoldDB" id="A0A3B3I740"/>
<proteinExistence type="predicted"/>
<feature type="compositionally biased region" description="Basic and acidic residues" evidence="1">
    <location>
        <begin position="601"/>
        <end position="610"/>
    </location>
</feature>
<dbReference type="Gene3D" id="2.30.29.30">
    <property type="entry name" value="Pleckstrin-homology domain (PH domain)/Phosphotyrosine-binding domain (PTB)"/>
    <property type="match status" value="1"/>
</dbReference>
<dbReference type="InterPro" id="IPR043537">
    <property type="entry name" value="Tiam1/Tiam2/Sif"/>
</dbReference>
<reference evidence="3" key="3">
    <citation type="submission" date="2025-09" db="UniProtKB">
        <authorList>
            <consortium name="Ensembl"/>
        </authorList>
    </citation>
    <scope>IDENTIFICATION</scope>
    <source>
        <strain evidence="3">Hd-rR</strain>
    </source>
</reference>
<gene>
    <name evidence="3" type="primary">TIAM1</name>
    <name evidence="3" type="synonym">tiam1b</name>
</gene>
<dbReference type="CDD" id="cd00160">
    <property type="entry name" value="RhoGEF"/>
    <property type="match status" value="1"/>
</dbReference>
<dbReference type="SUPFAM" id="SSF48065">
    <property type="entry name" value="DBL homology domain (DH-domain)"/>
    <property type="match status" value="1"/>
</dbReference>
<dbReference type="InterPro" id="IPR035899">
    <property type="entry name" value="DBL_dom_sf"/>
</dbReference>
<sequence length="643" mass="73653">MSVLKWSKHRKRSSDSIYDMLHLSTEQVAAFCRSLHDMNPLDCESSSPSPDSPFPPTATLRQLSDADKLRKVICELVETERTYVKDLNCLIGRYLTPLQKETFLTQDELDVLFGNLPEMVEFQVEFLKTLEDGTRLVPDLEKLERVDQFKKILFSLGGSFLYYADRFKIYSAFCASHTKVPKVLVKAKSDANFKAFLDERNPKQQHSSTLESYLIKPIQRVLKYPLLLRELYSLTDPDSEEHYHLDVAMKAMNKVASHINEMQKIHEEFGSVFDQLITEQSSEKKEVADLSMGDLLLHSTVTWINPPVSLGKWKKEPQLNTFVFKTAVVFMCKDASKQKKKMGGSHRLSVSSEEKDPFRFRHMIPTKALQVRSLGNTDGENSAVCEIVHTKSESEGRPERIFQLCCSSPESRKDFLKTVHSILREKHRRQLLKTESLPLSQQYVPFGGKRLCALKGARPAINRAASAPTRTLGRRKLVRNRFTIDTDIVFDRDHDQHDPTSPEESNSRKLQQKSEADEQQQSEDGDTDRWVEEQFDLEEYEDQEDMKETDILSDEDEEFCQAPKAQSEEVDLEAPLKALSLEGAEPEEAESEISKSPSLSDTHHDEKLSDMEEVDITDDMEDQKTKGKDEVWVRRESSGSSPD</sequence>
<dbReference type="FunFam" id="1.20.900.10:FF:000012">
    <property type="entry name" value="T cell lymphoma invasion and metastasis 1"/>
    <property type="match status" value="1"/>
</dbReference>
<dbReference type="InterPro" id="IPR055230">
    <property type="entry name" value="PH_Tiam1/2"/>
</dbReference>
<dbReference type="Pfam" id="PF00621">
    <property type="entry name" value="RhoGEF"/>
    <property type="match status" value="1"/>
</dbReference>
<dbReference type="Pfam" id="PF23014">
    <property type="entry name" value="PH_Tiam1"/>
    <property type="match status" value="1"/>
</dbReference>
<dbReference type="Gene3D" id="1.20.900.10">
    <property type="entry name" value="Dbl homology (DH) domain"/>
    <property type="match status" value="1"/>
</dbReference>
<dbReference type="Bgee" id="ENSORLG00000003407">
    <property type="expression patterns" value="Expressed in gastrula and 10 other cell types or tissues"/>
</dbReference>
<dbReference type="PROSITE" id="PS00741">
    <property type="entry name" value="DH_1"/>
    <property type="match status" value="1"/>
</dbReference>
<dbReference type="PROSITE" id="PS50010">
    <property type="entry name" value="DH_2"/>
    <property type="match status" value="1"/>
</dbReference>
<dbReference type="SMART" id="SM00325">
    <property type="entry name" value="RhoGEF"/>
    <property type="match status" value="1"/>
</dbReference>
<dbReference type="GO" id="GO:0005085">
    <property type="term" value="F:guanyl-nucleotide exchange factor activity"/>
    <property type="evidence" value="ECO:0007669"/>
    <property type="project" value="InterPro"/>
</dbReference>
<feature type="compositionally biased region" description="Basic and acidic residues" evidence="1">
    <location>
        <begin position="622"/>
        <end position="637"/>
    </location>
</feature>